<dbReference type="InterPro" id="IPR013783">
    <property type="entry name" value="Ig-like_fold"/>
</dbReference>
<dbReference type="EC" id="3.2.1.40" evidence="2"/>
<evidence type="ECO:0000256" key="3">
    <source>
        <dbReference type="ARBA" id="ARBA00022801"/>
    </source>
</evidence>
<sequence>MPGRVRRNPRTKLRERLSYRVGVATLVTGLTLGAATVGSGSVAQAAAGGGLTVAHLTTDATTDPLGTDDTHPALGWQLRASANGQRQTGYRILVATTPDRLAPGHADVWDSGQVAGADSTAVPYGGPAPESGRTYYWKVQVRDARGHASAWSPVARWEMGLLGDADWQGAQWIAPDTGAAYSWSDFTLDTDFTVKAAAASVLFRVKDSRNYYMWQINSASTPGKILLRPHVQKDGSFSNLGEVDLSPVITSANLNAPHHLTIRTEGDRITTSVDGTQVDSRTDGTFAEGTLGFRTSTTNGVGEDALYDNVTVRGPDGKTLFSDAFDASPDPLFPDTAVTDGQLEPKGDPTLLDPDPAAPMLRHSFTLGGKKVARARAYVYGLGFYELHLNGAKVGDRVLAPANTPYDQRNLYATYDITGALKRGANTVGMWLGNGYGPRFNPYGFRWTGQKQAVVLLDVDYADGTRQKVVSDDSWKWSTGAITGNDIYAGENYNATLDKAGWDRPRYDDTGWQPVKKATAPSQKLVADTMPPLRVTGTLRPVSVKQPRPGVYVYDFGQNIAGWERLRVEGAAGTAVKMRTAEEIGADGMLDTVTNRSAASTDTYTLAGTGRQETYEPRFTYHGFRYVEVTGFPGRPTAASLDARVVHADVASTGTFSSSDALLNKIWQNNRWTILNNSMSTPTDNPVRDERTPPGMDVQAYHDASTREFGMDRYYAKYLQDLPPGAALPNDEGNAVRPDMDGNPVTLAWTLYENYGDKATLAATYPAMKDFVDKDAAMQPDHIWPENKGFGDWCPPDRSSNANGGLGSPSAGACQSEVSVVNTALMYLQAVDVAKSATALGESADAAHYEELAGDIKDAFNSRFLNAAGDTYGDGRQTTSVLPMAFGMVPADKVAAVGRQLVDTIMTKDGGHLDTGIFGTRYLMDALAAVGRTDVAMTVLDQRTYPGFGYEIGQGATTSWEEWTYRSSMETHDHAMFAGINASLYTTLAGIRPTGAGYRTVTIAPRPPGGLRAVSASIDTPKGAVASAWTDTGRRFDLTVSVPVGTTATVEVPLAGAGHPHVTATHGARPVRTDGKVAVYEVGSGTWRFTAGK</sequence>
<dbReference type="Pfam" id="PF17389">
    <property type="entry name" value="Bac_rhamnosid6H"/>
    <property type="match status" value="1"/>
</dbReference>
<dbReference type="Gene3D" id="2.60.120.560">
    <property type="entry name" value="Exo-inulinase, domain 1"/>
    <property type="match status" value="1"/>
</dbReference>
<dbReference type="Pfam" id="PF05592">
    <property type="entry name" value="Bac_rhamnosid"/>
    <property type="match status" value="1"/>
</dbReference>
<dbReference type="PANTHER" id="PTHR33307">
    <property type="entry name" value="ALPHA-RHAMNOSIDASE (EUROFUNG)"/>
    <property type="match status" value="1"/>
</dbReference>
<dbReference type="InterPro" id="IPR012341">
    <property type="entry name" value="6hp_glycosidase-like_sf"/>
</dbReference>
<dbReference type="InterPro" id="IPR035398">
    <property type="entry name" value="Bac_rhamnosid_C"/>
</dbReference>
<dbReference type="Gene3D" id="1.50.10.10">
    <property type="match status" value="1"/>
</dbReference>
<dbReference type="EMBL" id="FONG01000029">
    <property type="protein sequence ID" value="SFF78814.1"/>
    <property type="molecule type" value="Genomic_DNA"/>
</dbReference>
<dbReference type="InterPro" id="IPR008902">
    <property type="entry name" value="Rhamnosid_concanavalin"/>
</dbReference>
<evidence type="ECO:0000313" key="9">
    <source>
        <dbReference type="Proteomes" id="UP000199323"/>
    </source>
</evidence>
<dbReference type="Gene3D" id="2.60.420.10">
    <property type="entry name" value="Maltose phosphorylase, domain 3"/>
    <property type="match status" value="1"/>
</dbReference>
<dbReference type="Pfam" id="PF17390">
    <property type="entry name" value="Bac_rhamnosid_C"/>
    <property type="match status" value="1"/>
</dbReference>
<evidence type="ECO:0000259" key="7">
    <source>
        <dbReference type="Pfam" id="PF17390"/>
    </source>
</evidence>
<feature type="domain" description="Bacterial alpha-L-rhamnosidase N-terminal" evidence="5">
    <location>
        <begin position="370"/>
        <end position="536"/>
    </location>
</feature>
<dbReference type="STRING" id="380248.SAMN05216251_12911"/>
<keyword evidence="3" id="KW-0378">Hydrolase</keyword>
<comment type="catalytic activity">
    <reaction evidence="1">
        <text>Hydrolysis of terminal non-reducing alpha-L-rhamnose residues in alpha-L-rhamnosides.</text>
        <dbReference type="EC" id="3.2.1.40"/>
    </reaction>
</comment>
<dbReference type="PANTHER" id="PTHR33307:SF6">
    <property type="entry name" value="ALPHA-RHAMNOSIDASE (EUROFUNG)-RELATED"/>
    <property type="match status" value="1"/>
</dbReference>
<protein>
    <recommendedName>
        <fullName evidence="2">alpha-L-rhamnosidase</fullName>
        <ecNumber evidence="2">3.2.1.40</ecNumber>
    </recommendedName>
</protein>
<evidence type="ECO:0000259" key="4">
    <source>
        <dbReference type="Pfam" id="PF05592"/>
    </source>
</evidence>
<feature type="domain" description="Alpha-L-rhamnosidase concanavalin-like" evidence="4">
    <location>
        <begin position="546"/>
        <end position="647"/>
    </location>
</feature>
<dbReference type="RefSeq" id="WP_093717362.1">
    <property type="nucleotide sequence ID" value="NZ_FONG01000029.1"/>
</dbReference>
<dbReference type="AlphaFoldDB" id="A0A1I2LHP2"/>
<feature type="domain" description="Alpha-L-rhamnosidase six-hairpin glycosidase" evidence="6">
    <location>
        <begin position="652"/>
        <end position="987"/>
    </location>
</feature>
<name>A0A1I2LHP2_9ACTN</name>
<dbReference type="Gene3D" id="2.60.40.10">
    <property type="entry name" value="Immunoglobulins"/>
    <property type="match status" value="1"/>
</dbReference>
<dbReference type="GO" id="GO:0030596">
    <property type="term" value="F:alpha-L-rhamnosidase activity"/>
    <property type="evidence" value="ECO:0007669"/>
    <property type="project" value="UniProtKB-EC"/>
</dbReference>
<dbReference type="OrthoDB" id="9761045at2"/>
<dbReference type="InterPro" id="IPR035396">
    <property type="entry name" value="Bac_rhamnosid6H"/>
</dbReference>
<feature type="domain" description="Alpha-L-rhamnosidase C-terminal" evidence="7">
    <location>
        <begin position="990"/>
        <end position="1055"/>
    </location>
</feature>
<dbReference type="Pfam" id="PF08531">
    <property type="entry name" value="Bac_rhamnosid_N"/>
    <property type="match status" value="1"/>
</dbReference>
<organism evidence="8 9">
    <name type="scientific">Actinacidiphila alni</name>
    <dbReference type="NCBI Taxonomy" id="380248"/>
    <lineage>
        <taxon>Bacteria</taxon>
        <taxon>Bacillati</taxon>
        <taxon>Actinomycetota</taxon>
        <taxon>Actinomycetes</taxon>
        <taxon>Kitasatosporales</taxon>
        <taxon>Streptomycetaceae</taxon>
        <taxon>Actinacidiphila</taxon>
    </lineage>
</organism>
<reference evidence="8 9" key="1">
    <citation type="submission" date="2016-10" db="EMBL/GenBank/DDBJ databases">
        <authorList>
            <person name="de Groot N.N."/>
        </authorList>
    </citation>
    <scope>NUCLEOTIDE SEQUENCE [LARGE SCALE GENOMIC DNA]</scope>
    <source>
        <strain evidence="8 9">CGMCC 4.3510</strain>
    </source>
</reference>
<dbReference type="InterPro" id="IPR013737">
    <property type="entry name" value="Bac_rhamnosid_N"/>
</dbReference>
<keyword evidence="9" id="KW-1185">Reference proteome</keyword>
<evidence type="ECO:0000313" key="8">
    <source>
        <dbReference type="EMBL" id="SFF78814.1"/>
    </source>
</evidence>
<dbReference type="Gene3D" id="2.60.120.260">
    <property type="entry name" value="Galactose-binding domain-like"/>
    <property type="match status" value="2"/>
</dbReference>
<dbReference type="PIRSF" id="PIRSF010631">
    <property type="entry name" value="A-rhamnsds"/>
    <property type="match status" value="1"/>
</dbReference>
<dbReference type="Pfam" id="PF25788">
    <property type="entry name" value="Ig_Rha78A_N"/>
    <property type="match status" value="1"/>
</dbReference>
<evidence type="ECO:0000256" key="2">
    <source>
        <dbReference type="ARBA" id="ARBA00012652"/>
    </source>
</evidence>
<evidence type="ECO:0000259" key="6">
    <source>
        <dbReference type="Pfam" id="PF17389"/>
    </source>
</evidence>
<dbReference type="GO" id="GO:0005975">
    <property type="term" value="P:carbohydrate metabolic process"/>
    <property type="evidence" value="ECO:0007669"/>
    <property type="project" value="InterPro"/>
</dbReference>
<gene>
    <name evidence="8" type="ORF">SAMN05216251_12911</name>
</gene>
<accession>A0A1I2LHP2</accession>
<dbReference type="SUPFAM" id="SSF48208">
    <property type="entry name" value="Six-hairpin glycosidases"/>
    <property type="match status" value="1"/>
</dbReference>
<evidence type="ECO:0000259" key="5">
    <source>
        <dbReference type="Pfam" id="PF08531"/>
    </source>
</evidence>
<proteinExistence type="predicted"/>
<evidence type="ECO:0000256" key="1">
    <source>
        <dbReference type="ARBA" id="ARBA00001445"/>
    </source>
</evidence>
<dbReference type="Proteomes" id="UP000199323">
    <property type="component" value="Unassembled WGS sequence"/>
</dbReference>
<dbReference type="InterPro" id="IPR016007">
    <property type="entry name" value="Alpha_rhamnosid"/>
</dbReference>
<dbReference type="InterPro" id="IPR008928">
    <property type="entry name" value="6-hairpin_glycosidase_sf"/>
</dbReference>